<dbReference type="AlphaFoldDB" id="A0A4R6UX32"/>
<proteinExistence type="predicted"/>
<dbReference type="EMBL" id="SNYN01000009">
    <property type="protein sequence ID" value="TDQ51988.1"/>
    <property type="molecule type" value="Genomic_DNA"/>
</dbReference>
<gene>
    <name evidence="1" type="ORF">EV190_109101</name>
</gene>
<keyword evidence="2" id="KW-1185">Reference proteome</keyword>
<dbReference type="Proteomes" id="UP000295281">
    <property type="component" value="Unassembled WGS sequence"/>
</dbReference>
<sequence>MVYPEHTRPTSPSVVLTRSNERQHLARLASALAPYGIWARVIEDGVPFLRASNPASEFATEDIACERSAYGYAFVTSFGLRVGGSDHPPRSARRIALLLGVTAP</sequence>
<evidence type="ECO:0000313" key="2">
    <source>
        <dbReference type="Proteomes" id="UP000295281"/>
    </source>
</evidence>
<protein>
    <submittedName>
        <fullName evidence="1">Uncharacterized protein</fullName>
    </submittedName>
</protein>
<evidence type="ECO:0000313" key="1">
    <source>
        <dbReference type="EMBL" id="TDQ51988.1"/>
    </source>
</evidence>
<reference evidence="1 2" key="1">
    <citation type="submission" date="2019-03" db="EMBL/GenBank/DDBJ databases">
        <title>Genomic Encyclopedia of Type Strains, Phase IV (KMG-IV): sequencing the most valuable type-strain genomes for metagenomic binning, comparative biology and taxonomic classification.</title>
        <authorList>
            <person name="Goeker M."/>
        </authorList>
    </citation>
    <scope>NUCLEOTIDE SEQUENCE [LARGE SCALE GENOMIC DNA]</scope>
    <source>
        <strain evidence="1 2">DSM 46770</strain>
    </source>
</reference>
<comment type="caution">
    <text evidence="1">The sequence shown here is derived from an EMBL/GenBank/DDBJ whole genome shotgun (WGS) entry which is preliminary data.</text>
</comment>
<organism evidence="1 2">
    <name type="scientific">Actinorugispora endophytica</name>
    <dbReference type="NCBI Taxonomy" id="1605990"/>
    <lineage>
        <taxon>Bacteria</taxon>
        <taxon>Bacillati</taxon>
        <taxon>Actinomycetota</taxon>
        <taxon>Actinomycetes</taxon>
        <taxon>Streptosporangiales</taxon>
        <taxon>Nocardiopsidaceae</taxon>
        <taxon>Actinorugispora</taxon>
    </lineage>
</organism>
<dbReference type="OrthoDB" id="3429206at2"/>
<dbReference type="RefSeq" id="WP_133741908.1">
    <property type="nucleotide sequence ID" value="NZ_SNYN01000009.1"/>
</dbReference>
<name>A0A4R6UX32_9ACTN</name>
<accession>A0A4R6UX32</accession>